<evidence type="ECO:0000313" key="3">
    <source>
        <dbReference type="Proteomes" id="UP000734511"/>
    </source>
</evidence>
<proteinExistence type="predicted"/>
<keyword evidence="3" id="KW-1185">Reference proteome</keyword>
<dbReference type="InterPro" id="IPR011051">
    <property type="entry name" value="RmlC_Cupin_sf"/>
</dbReference>
<dbReference type="RefSeq" id="WP_167983433.1">
    <property type="nucleotide sequence ID" value="NZ_JAATEJ010000009.1"/>
</dbReference>
<dbReference type="Gene3D" id="2.60.120.10">
    <property type="entry name" value="Jelly Rolls"/>
    <property type="match status" value="1"/>
</dbReference>
<dbReference type="EMBL" id="JAATEJ010000009">
    <property type="protein sequence ID" value="NJP44574.1"/>
    <property type="molecule type" value="Genomic_DNA"/>
</dbReference>
<protein>
    <submittedName>
        <fullName evidence="2">Cupin domain-containing protein</fullName>
    </submittedName>
</protein>
<accession>A0ABX0ZQN1</accession>
<sequence>MSLLVPDFDRTVIVRSAEAEVIGRAPTTVRLLADSSATGGALSTQRVTLVDGADGARPHRHDNSAEMFYVLDGAAQLLSGEETLTAERGDLVIVPPGRPHAFAAAPGTDADLLIVITPGVERFEYFRHLQRIGLGEATPESLLEVQEVYDTYFLQSQAWEAERKRAAGQAPVRTVYGRTRRHG</sequence>
<name>A0ABX0ZQN1_9ACTN</name>
<evidence type="ECO:0000313" key="2">
    <source>
        <dbReference type="EMBL" id="NJP44574.1"/>
    </source>
</evidence>
<evidence type="ECO:0000259" key="1">
    <source>
        <dbReference type="Pfam" id="PF07883"/>
    </source>
</evidence>
<dbReference type="Pfam" id="PF07883">
    <property type="entry name" value="Cupin_2"/>
    <property type="match status" value="1"/>
</dbReference>
<feature type="domain" description="Cupin type-2" evidence="1">
    <location>
        <begin position="46"/>
        <end position="115"/>
    </location>
</feature>
<comment type="caution">
    <text evidence="2">The sequence shown here is derived from an EMBL/GenBank/DDBJ whole genome shotgun (WGS) entry which is preliminary data.</text>
</comment>
<dbReference type="SUPFAM" id="SSF51182">
    <property type="entry name" value="RmlC-like cupins"/>
    <property type="match status" value="1"/>
</dbReference>
<dbReference type="Proteomes" id="UP000734511">
    <property type="component" value="Unassembled WGS sequence"/>
</dbReference>
<reference evidence="2 3" key="1">
    <citation type="submission" date="2020-03" db="EMBL/GenBank/DDBJ databases">
        <title>WGS of actinomycetes isolated from Thailand.</title>
        <authorList>
            <person name="Thawai C."/>
        </authorList>
    </citation>
    <scope>NUCLEOTIDE SEQUENCE [LARGE SCALE GENOMIC DNA]</scope>
    <source>
        <strain evidence="2 3">PRB2-1</strain>
    </source>
</reference>
<dbReference type="PANTHER" id="PTHR36440:SF1">
    <property type="entry name" value="PUTATIVE (AFU_ORTHOLOGUE AFUA_8G07350)-RELATED"/>
    <property type="match status" value="1"/>
</dbReference>
<dbReference type="PANTHER" id="PTHR36440">
    <property type="entry name" value="PUTATIVE (AFU_ORTHOLOGUE AFUA_8G07350)-RELATED"/>
    <property type="match status" value="1"/>
</dbReference>
<dbReference type="InterPro" id="IPR013096">
    <property type="entry name" value="Cupin_2"/>
</dbReference>
<gene>
    <name evidence="2" type="ORF">HCN08_14395</name>
</gene>
<organism evidence="2 3">
    <name type="scientific">Actinacidiphila epipremni</name>
    <dbReference type="NCBI Taxonomy" id="2053013"/>
    <lineage>
        <taxon>Bacteria</taxon>
        <taxon>Bacillati</taxon>
        <taxon>Actinomycetota</taxon>
        <taxon>Actinomycetes</taxon>
        <taxon>Kitasatosporales</taxon>
        <taxon>Streptomycetaceae</taxon>
        <taxon>Actinacidiphila</taxon>
    </lineage>
</organism>
<dbReference type="InterPro" id="IPR014710">
    <property type="entry name" value="RmlC-like_jellyroll"/>
</dbReference>
<dbReference type="InterPro" id="IPR053146">
    <property type="entry name" value="QDO-like"/>
</dbReference>